<evidence type="ECO:0000256" key="1">
    <source>
        <dbReference type="ARBA" id="ARBA00010541"/>
    </source>
</evidence>
<dbReference type="SMART" id="SM00228">
    <property type="entry name" value="PDZ"/>
    <property type="match status" value="1"/>
</dbReference>
<reference evidence="7 8" key="1">
    <citation type="submission" date="2016-10" db="EMBL/GenBank/DDBJ databases">
        <authorList>
            <person name="de Groot N.N."/>
        </authorList>
    </citation>
    <scope>NUCLEOTIDE SEQUENCE [LARGE SCALE GENOMIC DNA]</scope>
    <source>
        <strain evidence="7 8">DSM 1801</strain>
    </source>
</reference>
<dbReference type="PANTHER" id="PTHR43343">
    <property type="entry name" value="PEPTIDASE S12"/>
    <property type="match status" value="1"/>
</dbReference>
<dbReference type="InterPro" id="IPR009003">
    <property type="entry name" value="Peptidase_S1_PA"/>
</dbReference>
<dbReference type="Pfam" id="PF13365">
    <property type="entry name" value="Trypsin_2"/>
    <property type="match status" value="1"/>
</dbReference>
<dbReference type="InterPro" id="IPR001940">
    <property type="entry name" value="Peptidase_S1C"/>
</dbReference>
<dbReference type="SUPFAM" id="SSF50494">
    <property type="entry name" value="Trypsin-like serine proteases"/>
    <property type="match status" value="1"/>
</dbReference>
<name>A0A1I0ENF1_9FIRM</name>
<feature type="domain" description="PDZ" evidence="6">
    <location>
        <begin position="319"/>
        <end position="408"/>
    </location>
</feature>
<dbReference type="Gene3D" id="2.40.10.10">
    <property type="entry name" value="Trypsin-like serine proteases"/>
    <property type="match status" value="2"/>
</dbReference>
<evidence type="ECO:0000256" key="2">
    <source>
        <dbReference type="ARBA" id="ARBA00022670"/>
    </source>
</evidence>
<dbReference type="RefSeq" id="WP_242939736.1">
    <property type="nucleotide sequence ID" value="NZ_FOHN01000023.1"/>
</dbReference>
<keyword evidence="5" id="KW-1133">Transmembrane helix</keyword>
<gene>
    <name evidence="7" type="ORF">SAMN04487772_12313</name>
</gene>
<accession>A0A1I0ENF1</accession>
<dbReference type="PRINTS" id="PR00834">
    <property type="entry name" value="PROTEASES2C"/>
</dbReference>
<protein>
    <submittedName>
        <fullName evidence="7">Serine protease Do</fullName>
    </submittedName>
</protein>
<dbReference type="SUPFAM" id="SSF50156">
    <property type="entry name" value="PDZ domain-like"/>
    <property type="match status" value="1"/>
</dbReference>
<feature type="compositionally biased region" description="Polar residues" evidence="4">
    <location>
        <begin position="423"/>
        <end position="447"/>
    </location>
</feature>
<comment type="similarity">
    <text evidence="1">Belongs to the peptidase S1C family.</text>
</comment>
<sequence length="467" mass="49694">MNKEFFQDNTEQEIDLNKNRKKMNPLAKKTGILILSGLILGTTAGGAFSASTYFLPKKTIATEQIPHKTSASSNTALTKVLNTSSSASKTSVQDIAEKGMPSIVAITNKGVTETMTLWGNMQQPSESCGSGIIIGETDKELLVVTNHHVIEGSQTLTVVFSFDEDNKNADAVEAHVKGYDSNKDLAVISISKDKLKDDVLSKISIAAIGDSAKLGLGEQVVAIGNALGYGQSVTTGIVSALNRQIGSDKSNSSDNSYIQTDAAINPGNSGGALFNMNGELVGINTAKIASEQIEGMGYAIPISDVHDLIENLMNQTTRTQVVDAKNRGYLGISGTDVSSEVTETYSIPQGVYIAEVSDNSAAAKAGLKKGYVLTKFDGKTISSSSELKTLVAYYKAGETVTVTAQVPENSEYKEKEFKVTLGKNENATDDNVPNETPSDGTQNQQEPANPFEEFQSPFENPFGDQLA</sequence>
<keyword evidence="3" id="KW-0378">Hydrolase</keyword>
<dbReference type="InterPro" id="IPR036034">
    <property type="entry name" value="PDZ_sf"/>
</dbReference>
<dbReference type="EMBL" id="FOHN01000023">
    <property type="protein sequence ID" value="SET46788.1"/>
    <property type="molecule type" value="Genomic_DNA"/>
</dbReference>
<dbReference type="PANTHER" id="PTHR43343:SF3">
    <property type="entry name" value="PROTEASE DO-LIKE 8, CHLOROPLASTIC"/>
    <property type="match status" value="1"/>
</dbReference>
<dbReference type="PROSITE" id="PS50106">
    <property type="entry name" value="PDZ"/>
    <property type="match status" value="1"/>
</dbReference>
<evidence type="ECO:0000313" key="7">
    <source>
        <dbReference type="EMBL" id="SET46788.1"/>
    </source>
</evidence>
<keyword evidence="2 7" id="KW-0645">Protease</keyword>
<dbReference type="InterPro" id="IPR001478">
    <property type="entry name" value="PDZ"/>
</dbReference>
<dbReference type="InterPro" id="IPR043504">
    <property type="entry name" value="Peptidase_S1_PA_chymotrypsin"/>
</dbReference>
<keyword evidence="5" id="KW-0472">Membrane</keyword>
<evidence type="ECO:0000259" key="6">
    <source>
        <dbReference type="PROSITE" id="PS50106"/>
    </source>
</evidence>
<dbReference type="STRING" id="29364.SAMN04487772_12313"/>
<evidence type="ECO:0000256" key="3">
    <source>
        <dbReference type="ARBA" id="ARBA00022801"/>
    </source>
</evidence>
<dbReference type="GO" id="GO:0004252">
    <property type="term" value="F:serine-type endopeptidase activity"/>
    <property type="evidence" value="ECO:0007669"/>
    <property type="project" value="InterPro"/>
</dbReference>
<dbReference type="Proteomes" id="UP000199800">
    <property type="component" value="Unassembled WGS sequence"/>
</dbReference>
<evidence type="ECO:0000256" key="5">
    <source>
        <dbReference type="SAM" id="Phobius"/>
    </source>
</evidence>
<proteinExistence type="inferred from homology"/>
<organism evidence="7 8">
    <name type="scientific">[Clostridium] polysaccharolyticum</name>
    <dbReference type="NCBI Taxonomy" id="29364"/>
    <lineage>
        <taxon>Bacteria</taxon>
        <taxon>Bacillati</taxon>
        <taxon>Bacillota</taxon>
        <taxon>Clostridia</taxon>
        <taxon>Lachnospirales</taxon>
        <taxon>Lachnospiraceae</taxon>
    </lineage>
</organism>
<feature type="region of interest" description="Disordered" evidence="4">
    <location>
        <begin position="420"/>
        <end position="467"/>
    </location>
</feature>
<evidence type="ECO:0000313" key="8">
    <source>
        <dbReference type="Proteomes" id="UP000199800"/>
    </source>
</evidence>
<dbReference type="GO" id="GO:0006508">
    <property type="term" value="P:proteolysis"/>
    <property type="evidence" value="ECO:0007669"/>
    <property type="project" value="UniProtKB-KW"/>
</dbReference>
<dbReference type="AlphaFoldDB" id="A0A1I0ENF1"/>
<evidence type="ECO:0000256" key="4">
    <source>
        <dbReference type="SAM" id="MobiDB-lite"/>
    </source>
</evidence>
<dbReference type="InterPro" id="IPR051201">
    <property type="entry name" value="Chloro_Bact_Ser_Proteases"/>
</dbReference>
<keyword evidence="5" id="KW-0812">Transmembrane</keyword>
<keyword evidence="8" id="KW-1185">Reference proteome</keyword>
<dbReference type="Pfam" id="PF13180">
    <property type="entry name" value="PDZ_2"/>
    <property type="match status" value="1"/>
</dbReference>
<feature type="transmembrane region" description="Helical" evidence="5">
    <location>
        <begin position="30"/>
        <end position="55"/>
    </location>
</feature>
<dbReference type="Gene3D" id="2.30.42.10">
    <property type="match status" value="1"/>
</dbReference>